<dbReference type="AlphaFoldDB" id="A0AAV5KR58"/>
<organism evidence="2 3">
    <name type="scientific">Rubroshorea leprosula</name>
    <dbReference type="NCBI Taxonomy" id="152421"/>
    <lineage>
        <taxon>Eukaryota</taxon>
        <taxon>Viridiplantae</taxon>
        <taxon>Streptophyta</taxon>
        <taxon>Embryophyta</taxon>
        <taxon>Tracheophyta</taxon>
        <taxon>Spermatophyta</taxon>
        <taxon>Magnoliopsida</taxon>
        <taxon>eudicotyledons</taxon>
        <taxon>Gunneridae</taxon>
        <taxon>Pentapetalae</taxon>
        <taxon>rosids</taxon>
        <taxon>malvids</taxon>
        <taxon>Malvales</taxon>
        <taxon>Dipterocarpaceae</taxon>
        <taxon>Rubroshorea</taxon>
    </lineage>
</organism>
<evidence type="ECO:0000256" key="1">
    <source>
        <dbReference type="SAM" id="Phobius"/>
    </source>
</evidence>
<name>A0AAV5KR58_9ROSI</name>
<keyword evidence="3" id="KW-1185">Reference proteome</keyword>
<keyword evidence="1" id="KW-0472">Membrane</keyword>
<sequence>MREQMDFDTLLKFINELSDHIDLDAILRDAEAFLPFAFICITFQPHFTNISSTFCNIGCYTLLLSCFGTTLPSFHFAATCVALFPFAATCAAFFPFAATCVAFFPFAATCAAFFPYATSCVALTPQLQHSSLVLKLRIT</sequence>
<evidence type="ECO:0000313" key="3">
    <source>
        <dbReference type="Proteomes" id="UP001054252"/>
    </source>
</evidence>
<gene>
    <name evidence="2" type="ORF">SLEP1_g36337</name>
</gene>
<accession>A0AAV5KR58</accession>
<dbReference type="Proteomes" id="UP001054252">
    <property type="component" value="Unassembled WGS sequence"/>
</dbReference>
<comment type="caution">
    <text evidence="2">The sequence shown here is derived from an EMBL/GenBank/DDBJ whole genome shotgun (WGS) entry which is preliminary data.</text>
</comment>
<protein>
    <submittedName>
        <fullName evidence="2">Uncharacterized protein</fullName>
    </submittedName>
</protein>
<proteinExistence type="predicted"/>
<evidence type="ECO:0000313" key="2">
    <source>
        <dbReference type="EMBL" id="GKV27132.1"/>
    </source>
</evidence>
<reference evidence="2 3" key="1">
    <citation type="journal article" date="2021" name="Commun. Biol.">
        <title>The genome of Shorea leprosula (Dipterocarpaceae) highlights the ecological relevance of drought in aseasonal tropical rainforests.</title>
        <authorList>
            <person name="Ng K.K.S."/>
            <person name="Kobayashi M.J."/>
            <person name="Fawcett J.A."/>
            <person name="Hatakeyama M."/>
            <person name="Paape T."/>
            <person name="Ng C.H."/>
            <person name="Ang C.C."/>
            <person name="Tnah L.H."/>
            <person name="Lee C.T."/>
            <person name="Nishiyama T."/>
            <person name="Sese J."/>
            <person name="O'Brien M.J."/>
            <person name="Copetti D."/>
            <person name="Mohd Noor M.I."/>
            <person name="Ong R.C."/>
            <person name="Putra M."/>
            <person name="Sireger I.Z."/>
            <person name="Indrioko S."/>
            <person name="Kosugi Y."/>
            <person name="Izuno A."/>
            <person name="Isagi Y."/>
            <person name="Lee S.L."/>
            <person name="Shimizu K.K."/>
        </authorList>
    </citation>
    <scope>NUCLEOTIDE SEQUENCE [LARGE SCALE GENOMIC DNA]</scope>
    <source>
        <strain evidence="2">214</strain>
    </source>
</reference>
<dbReference type="EMBL" id="BPVZ01000074">
    <property type="protein sequence ID" value="GKV27132.1"/>
    <property type="molecule type" value="Genomic_DNA"/>
</dbReference>
<keyword evidence="1" id="KW-1133">Transmembrane helix</keyword>
<keyword evidence="1" id="KW-0812">Transmembrane</keyword>
<feature type="transmembrane region" description="Helical" evidence="1">
    <location>
        <begin position="102"/>
        <end position="123"/>
    </location>
</feature>